<organism evidence="6">
    <name type="scientific">Thiomonas intermedia (strain K12)</name>
    <name type="common">Thiobacillus intermedius</name>
    <dbReference type="NCBI Taxonomy" id="75379"/>
    <lineage>
        <taxon>Bacteria</taxon>
        <taxon>Pseudomonadati</taxon>
        <taxon>Pseudomonadota</taxon>
        <taxon>Betaproteobacteria</taxon>
        <taxon>Burkholderiales</taxon>
        <taxon>Thiomonas</taxon>
    </lineage>
</organism>
<evidence type="ECO:0000256" key="2">
    <source>
        <dbReference type="ARBA" id="ARBA00022908"/>
    </source>
</evidence>
<evidence type="ECO:0000256" key="4">
    <source>
        <dbReference type="ARBA" id="ARBA00023172"/>
    </source>
</evidence>
<keyword evidence="2" id="KW-0229">DNA integration</keyword>
<keyword evidence="4" id="KW-0233">DNA recombination</keyword>
<dbReference type="PANTHER" id="PTHR30349">
    <property type="entry name" value="PHAGE INTEGRASE-RELATED"/>
    <property type="match status" value="1"/>
</dbReference>
<dbReference type="eggNOG" id="COG0582">
    <property type="taxonomic scope" value="Bacteria"/>
</dbReference>
<dbReference type="Gene3D" id="1.10.150.130">
    <property type="match status" value="1"/>
</dbReference>
<dbReference type="AlphaFoldDB" id="D5X585"/>
<dbReference type="GO" id="GO:0006310">
    <property type="term" value="P:DNA recombination"/>
    <property type="evidence" value="ECO:0007669"/>
    <property type="project" value="UniProtKB-KW"/>
</dbReference>
<name>D5X585_THIK1</name>
<evidence type="ECO:0000313" key="6">
    <source>
        <dbReference type="EMBL" id="ADG29909.1"/>
    </source>
</evidence>
<dbReference type="GO" id="GO:0003677">
    <property type="term" value="F:DNA binding"/>
    <property type="evidence" value="ECO:0007669"/>
    <property type="project" value="UniProtKB-KW"/>
</dbReference>
<reference evidence="6" key="1">
    <citation type="submission" date="2010-04" db="EMBL/GenBank/DDBJ databases">
        <title>Complete sequence of Thiomonas intermedia K12.</title>
        <authorList>
            <consortium name="US DOE Joint Genome Institute"/>
            <person name="Lucas S."/>
            <person name="Copeland A."/>
            <person name="Lapidus A."/>
            <person name="Cheng J.-F."/>
            <person name="Bruce D."/>
            <person name="Goodwin L."/>
            <person name="Pitluck S."/>
            <person name="Davenport K."/>
            <person name="Detter J.C."/>
            <person name="Han C."/>
            <person name="Tapia R."/>
            <person name="Land M."/>
            <person name="Hauser L."/>
            <person name="Kyrpides N."/>
            <person name="Ovchinnikova G."/>
            <person name="Kerfeld C.A."/>
            <person name="Cannon G.C."/>
            <person name="Heinhorst S."/>
            <person name="Woyke T."/>
        </authorList>
    </citation>
    <scope>NUCLEOTIDE SEQUENCE [LARGE SCALE GENOMIC DNA]</scope>
    <source>
        <strain evidence="6">K12</strain>
    </source>
</reference>
<dbReference type="STRING" id="75379.Tint_0509"/>
<evidence type="ECO:0000256" key="3">
    <source>
        <dbReference type="ARBA" id="ARBA00023125"/>
    </source>
</evidence>
<dbReference type="PANTHER" id="PTHR30349:SF41">
    <property type="entry name" value="INTEGRASE_RECOMBINASE PROTEIN MJ0367-RELATED"/>
    <property type="match status" value="1"/>
</dbReference>
<dbReference type="InterPro" id="IPR002104">
    <property type="entry name" value="Integrase_catalytic"/>
</dbReference>
<dbReference type="Pfam" id="PF00589">
    <property type="entry name" value="Phage_integrase"/>
    <property type="match status" value="1"/>
</dbReference>
<dbReference type="InterPro" id="IPR013762">
    <property type="entry name" value="Integrase-like_cat_sf"/>
</dbReference>
<dbReference type="HOGENOM" id="CLU_027562_32_1_4"/>
<protein>
    <submittedName>
        <fullName evidence="6">Integrase family protein</fullName>
    </submittedName>
</protein>
<dbReference type="EMBL" id="CP002021">
    <property type="protein sequence ID" value="ADG29909.1"/>
    <property type="molecule type" value="Genomic_DNA"/>
</dbReference>
<dbReference type="InterPro" id="IPR050090">
    <property type="entry name" value="Tyrosine_recombinase_XerCD"/>
</dbReference>
<dbReference type="InterPro" id="IPR010998">
    <property type="entry name" value="Integrase_recombinase_N"/>
</dbReference>
<gene>
    <name evidence="6" type="ordered locus">Tint_0509</name>
</gene>
<evidence type="ECO:0000259" key="5">
    <source>
        <dbReference type="PROSITE" id="PS51898"/>
    </source>
</evidence>
<proteinExistence type="inferred from homology"/>
<sequence length="517" mass="58356">MSDISNRSAYRVTVARRPEHDRTFPFSQAGRTKLAAYIAELRAKGLKPQVAQGTDAWQVRVRRKGHPAQVTTFGSLEEADAFVKTIDAEQSRGLFRDYTAAANISFAALVQRYIDEECPRLKGGDTYAIILNAMLEDSVGALDQRIRVREAEAKACGRPMTKLRANRVPMGNLEWMQKPMTEIQAMDIEDFIQERLQYVAPPTVDRQLDLVRAVIKVATETWGYYVDRNPLQGVRLPKYFNERERRLSEDEEVRLLEAARQEDQLRSFDQQVKAAASNTVMQSKTLPTHYARNAASREAYESARAQVLQSGFQHVPVLEAFIRFQLATAARRGETLGLRWTDIDAKSQTALLPTTKNGRARRLALRIDVLELLQQLPRTSDRVFDLSIKALANAWRKMCDSSSIEDFRIHDLRHEAISRAAESGVFATVLDLQAFSGHRDLRSLTRYTHLQASAIAKKLESAEAARLAAHKGRLRLKSSEMNLLLTSAPSPTFRDTDVDLCTAPNVVQFPKHHSVAR</sequence>
<evidence type="ECO:0000256" key="1">
    <source>
        <dbReference type="ARBA" id="ARBA00008857"/>
    </source>
</evidence>
<comment type="similarity">
    <text evidence="1">Belongs to the 'phage' integrase family.</text>
</comment>
<keyword evidence="3" id="KW-0238">DNA-binding</keyword>
<dbReference type="GO" id="GO:0015074">
    <property type="term" value="P:DNA integration"/>
    <property type="evidence" value="ECO:0007669"/>
    <property type="project" value="UniProtKB-KW"/>
</dbReference>
<dbReference type="Gene3D" id="1.10.443.10">
    <property type="entry name" value="Intergrase catalytic core"/>
    <property type="match status" value="1"/>
</dbReference>
<dbReference type="KEGG" id="tin:Tint_0509"/>
<dbReference type="PROSITE" id="PS51898">
    <property type="entry name" value="TYR_RECOMBINASE"/>
    <property type="match status" value="1"/>
</dbReference>
<dbReference type="SUPFAM" id="SSF56349">
    <property type="entry name" value="DNA breaking-rejoining enzymes"/>
    <property type="match status" value="1"/>
</dbReference>
<feature type="domain" description="Tyr recombinase" evidence="5">
    <location>
        <begin position="295"/>
        <end position="460"/>
    </location>
</feature>
<dbReference type="InterPro" id="IPR011010">
    <property type="entry name" value="DNA_brk_join_enz"/>
</dbReference>
<dbReference type="CDD" id="cd00796">
    <property type="entry name" value="INT_Rci_Hp1_C"/>
    <property type="match status" value="1"/>
</dbReference>
<accession>D5X585</accession>